<keyword evidence="2 8" id="KW-0547">Nucleotide-binding</keyword>
<evidence type="ECO:0000256" key="6">
    <source>
        <dbReference type="ARBA" id="ARBA00023125"/>
    </source>
</evidence>
<comment type="similarity">
    <text evidence="8">Belongs to the NrdR family.</text>
</comment>
<dbReference type="Pfam" id="PF22811">
    <property type="entry name" value="Zn_ribbon_NrdR"/>
    <property type="match status" value="1"/>
</dbReference>
<feature type="domain" description="ATP-cone" evidence="9">
    <location>
        <begin position="49"/>
        <end position="139"/>
    </location>
</feature>
<keyword evidence="7 8" id="KW-0804">Transcription</keyword>
<evidence type="ECO:0000256" key="4">
    <source>
        <dbReference type="ARBA" id="ARBA00022840"/>
    </source>
</evidence>
<dbReference type="STRING" id="1076937.SAMN04488120_104235"/>
<evidence type="ECO:0000256" key="1">
    <source>
        <dbReference type="ARBA" id="ARBA00022491"/>
    </source>
</evidence>
<dbReference type="InterPro" id="IPR003796">
    <property type="entry name" value="RNR_NrdR-like"/>
</dbReference>
<keyword evidence="1 8" id="KW-0678">Repressor</keyword>
<organism evidence="10 11">
    <name type="scientific">Fontimonas thermophila</name>
    <dbReference type="NCBI Taxonomy" id="1076937"/>
    <lineage>
        <taxon>Bacteria</taxon>
        <taxon>Pseudomonadati</taxon>
        <taxon>Pseudomonadota</taxon>
        <taxon>Gammaproteobacteria</taxon>
        <taxon>Nevskiales</taxon>
        <taxon>Nevskiaceae</taxon>
        <taxon>Fontimonas</taxon>
    </lineage>
</organism>
<dbReference type="HAMAP" id="MF_00440">
    <property type="entry name" value="NrdR"/>
    <property type="match status" value="1"/>
</dbReference>
<protein>
    <recommendedName>
        <fullName evidence="8">Transcriptional repressor NrdR</fullName>
    </recommendedName>
</protein>
<dbReference type="InterPro" id="IPR005144">
    <property type="entry name" value="ATP-cone_dom"/>
</dbReference>
<dbReference type="OrthoDB" id="9807461at2"/>
<feature type="zinc finger region" evidence="8">
    <location>
        <begin position="3"/>
        <end position="34"/>
    </location>
</feature>
<evidence type="ECO:0000256" key="2">
    <source>
        <dbReference type="ARBA" id="ARBA00022741"/>
    </source>
</evidence>
<dbReference type="GO" id="GO:0008270">
    <property type="term" value="F:zinc ion binding"/>
    <property type="evidence" value="ECO:0007669"/>
    <property type="project" value="UniProtKB-UniRule"/>
</dbReference>
<dbReference type="PANTHER" id="PTHR30455">
    <property type="entry name" value="TRANSCRIPTIONAL REPRESSOR NRDR"/>
    <property type="match status" value="1"/>
</dbReference>
<accession>A0A1I2IXG6</accession>
<evidence type="ECO:0000259" key="9">
    <source>
        <dbReference type="PROSITE" id="PS51161"/>
    </source>
</evidence>
<evidence type="ECO:0000313" key="10">
    <source>
        <dbReference type="EMBL" id="SFF45386.1"/>
    </source>
</evidence>
<dbReference type="Pfam" id="PF03477">
    <property type="entry name" value="ATP-cone"/>
    <property type="match status" value="1"/>
</dbReference>
<dbReference type="NCBIfam" id="TIGR00244">
    <property type="entry name" value="transcriptional regulator NrdR"/>
    <property type="match status" value="1"/>
</dbReference>
<comment type="function">
    <text evidence="8">Negatively regulates transcription of bacterial ribonucleotide reductase nrd genes and operons by binding to NrdR-boxes.</text>
</comment>
<dbReference type="GO" id="GO:0005524">
    <property type="term" value="F:ATP binding"/>
    <property type="evidence" value="ECO:0007669"/>
    <property type="project" value="UniProtKB-UniRule"/>
</dbReference>
<dbReference type="EMBL" id="FOOC01000004">
    <property type="protein sequence ID" value="SFF45386.1"/>
    <property type="molecule type" value="Genomic_DNA"/>
</dbReference>
<dbReference type="AlphaFoldDB" id="A0A1I2IXG6"/>
<evidence type="ECO:0000256" key="5">
    <source>
        <dbReference type="ARBA" id="ARBA00023015"/>
    </source>
</evidence>
<name>A0A1I2IXG6_9GAMM</name>
<keyword evidence="11" id="KW-1185">Reference proteome</keyword>
<keyword evidence="8" id="KW-0862">Zinc</keyword>
<dbReference type="PROSITE" id="PS51161">
    <property type="entry name" value="ATP_CONE"/>
    <property type="match status" value="1"/>
</dbReference>
<dbReference type="InterPro" id="IPR055173">
    <property type="entry name" value="NrdR-like_N"/>
</dbReference>
<evidence type="ECO:0000313" key="11">
    <source>
        <dbReference type="Proteomes" id="UP000199771"/>
    </source>
</evidence>
<proteinExistence type="inferred from homology"/>
<keyword evidence="4 8" id="KW-0067">ATP-binding</keyword>
<gene>
    <name evidence="8" type="primary">nrdR</name>
    <name evidence="10" type="ORF">SAMN04488120_104235</name>
</gene>
<keyword evidence="6 8" id="KW-0238">DNA-binding</keyword>
<evidence type="ECO:0000256" key="7">
    <source>
        <dbReference type="ARBA" id="ARBA00023163"/>
    </source>
</evidence>
<comment type="cofactor">
    <cofactor evidence="8">
        <name>Zn(2+)</name>
        <dbReference type="ChEBI" id="CHEBI:29105"/>
    </cofactor>
    <text evidence="8">Binds 1 zinc ion.</text>
</comment>
<dbReference type="GO" id="GO:0003677">
    <property type="term" value="F:DNA binding"/>
    <property type="evidence" value="ECO:0007669"/>
    <property type="project" value="UniProtKB-KW"/>
</dbReference>
<keyword evidence="3 8" id="KW-0863">Zinc-finger</keyword>
<keyword evidence="8" id="KW-0479">Metal-binding</keyword>
<dbReference type="PANTHER" id="PTHR30455:SF2">
    <property type="entry name" value="TRANSCRIPTIONAL REPRESSOR NRDR"/>
    <property type="match status" value="1"/>
</dbReference>
<evidence type="ECO:0000256" key="8">
    <source>
        <dbReference type="HAMAP-Rule" id="MF_00440"/>
    </source>
</evidence>
<reference evidence="10 11" key="1">
    <citation type="submission" date="2016-10" db="EMBL/GenBank/DDBJ databases">
        <authorList>
            <person name="de Groot N.N."/>
        </authorList>
    </citation>
    <scope>NUCLEOTIDE SEQUENCE [LARGE SCALE GENOMIC DNA]</scope>
    <source>
        <strain evidence="10 11">DSM 23609</strain>
    </source>
</reference>
<keyword evidence="5 8" id="KW-0805">Transcription regulation</keyword>
<evidence type="ECO:0000256" key="3">
    <source>
        <dbReference type="ARBA" id="ARBA00022771"/>
    </source>
</evidence>
<dbReference type="GO" id="GO:0045892">
    <property type="term" value="P:negative regulation of DNA-templated transcription"/>
    <property type="evidence" value="ECO:0007669"/>
    <property type="project" value="UniProtKB-UniRule"/>
</dbReference>
<dbReference type="RefSeq" id="WP_091532885.1">
    <property type="nucleotide sequence ID" value="NZ_FOOC01000004.1"/>
</dbReference>
<sequence length="179" mass="20737">MQCPFCKAPDTRVVDSRLAEDGTQVRRRRECEQCGGRFTTFERAHLAMPNVIKRSGNPEPFSEDKLRRGMESALYKRPVTAEQLDHAIENIKRKLRGLAEREVPSRQLGEWVMEELRDLDHVAYVRFASIYRAFSDVNAFREEIERLQTLPTPEERRLQLPLIEELDIARDTPAGGRKG</sequence>
<dbReference type="Proteomes" id="UP000199771">
    <property type="component" value="Unassembled WGS sequence"/>
</dbReference>